<feature type="compositionally biased region" description="Basic and acidic residues" evidence="1">
    <location>
        <begin position="9"/>
        <end position="26"/>
    </location>
</feature>
<evidence type="ECO:0000313" key="2">
    <source>
        <dbReference type="EMBL" id="MED6160865.1"/>
    </source>
</evidence>
<proteinExistence type="predicted"/>
<evidence type="ECO:0000313" key="3">
    <source>
        <dbReference type="Proteomes" id="UP001341840"/>
    </source>
</evidence>
<protein>
    <submittedName>
        <fullName evidence="2">Uncharacterized protein</fullName>
    </submittedName>
</protein>
<dbReference type="Proteomes" id="UP001341840">
    <property type="component" value="Unassembled WGS sequence"/>
</dbReference>
<organism evidence="2 3">
    <name type="scientific">Stylosanthes scabra</name>
    <dbReference type="NCBI Taxonomy" id="79078"/>
    <lineage>
        <taxon>Eukaryota</taxon>
        <taxon>Viridiplantae</taxon>
        <taxon>Streptophyta</taxon>
        <taxon>Embryophyta</taxon>
        <taxon>Tracheophyta</taxon>
        <taxon>Spermatophyta</taxon>
        <taxon>Magnoliopsida</taxon>
        <taxon>eudicotyledons</taxon>
        <taxon>Gunneridae</taxon>
        <taxon>Pentapetalae</taxon>
        <taxon>rosids</taxon>
        <taxon>fabids</taxon>
        <taxon>Fabales</taxon>
        <taxon>Fabaceae</taxon>
        <taxon>Papilionoideae</taxon>
        <taxon>50 kb inversion clade</taxon>
        <taxon>dalbergioids sensu lato</taxon>
        <taxon>Dalbergieae</taxon>
        <taxon>Pterocarpus clade</taxon>
        <taxon>Stylosanthes</taxon>
    </lineage>
</organism>
<keyword evidence="3" id="KW-1185">Reference proteome</keyword>
<accession>A0ABU6UKL7</accession>
<feature type="region of interest" description="Disordered" evidence="1">
    <location>
        <begin position="119"/>
        <end position="146"/>
    </location>
</feature>
<feature type="compositionally biased region" description="Polar residues" evidence="1">
    <location>
        <begin position="65"/>
        <end position="80"/>
    </location>
</feature>
<feature type="compositionally biased region" description="Pro residues" evidence="1">
    <location>
        <begin position="202"/>
        <end position="221"/>
    </location>
</feature>
<reference evidence="2 3" key="1">
    <citation type="journal article" date="2023" name="Plants (Basel)">
        <title>Bridging the Gap: Combining Genomics and Transcriptomics Approaches to Understand Stylosanthes scabra, an Orphan Legume from the Brazilian Caatinga.</title>
        <authorList>
            <person name="Ferreira-Neto J.R.C."/>
            <person name="da Silva M.D."/>
            <person name="Binneck E."/>
            <person name="de Melo N.F."/>
            <person name="da Silva R.H."/>
            <person name="de Melo A.L.T.M."/>
            <person name="Pandolfi V."/>
            <person name="Bustamante F.O."/>
            <person name="Brasileiro-Vidal A.C."/>
            <person name="Benko-Iseppon A.M."/>
        </authorList>
    </citation>
    <scope>NUCLEOTIDE SEQUENCE [LARGE SCALE GENOMIC DNA]</scope>
    <source>
        <tissue evidence="2">Leaves</tissue>
    </source>
</reference>
<feature type="region of interest" description="Disordered" evidence="1">
    <location>
        <begin position="1"/>
        <end position="80"/>
    </location>
</feature>
<feature type="compositionally biased region" description="Polar residues" evidence="1">
    <location>
        <begin position="40"/>
        <end position="50"/>
    </location>
</feature>
<name>A0ABU6UKL7_9FABA</name>
<sequence length="294" mass="31490">MLVVGAAAHLEEERAEEQQEYDRQDEPGQVDGGEAFHGDQPNTHDQQLDTGDQGHSPAGKISFSPARQASPYQAGTSSHAEPFIPQTQEHIGLDELLHMTSCPSAEFTNILEPFHVSGAQHVDHGSSSSAAPPPPPPLASDVQHGSWIPTYSSPPVMGYPVFDPSRVGSEYTTPPSYHAPSSYHSHSFDRHSAPTLTMTHPAPDPPALDTPAADPPPPPPSADLTGPPDLPLVVLEITFIHTATASSFTSRNCLCSISGLCNLEIGLEKLHGPIPGLQSPEVEHRQFRDCRAQN</sequence>
<gene>
    <name evidence="2" type="ORF">PIB30_055278</name>
</gene>
<feature type="region of interest" description="Disordered" evidence="1">
    <location>
        <begin position="172"/>
        <end position="226"/>
    </location>
</feature>
<evidence type="ECO:0000256" key="1">
    <source>
        <dbReference type="SAM" id="MobiDB-lite"/>
    </source>
</evidence>
<feature type="compositionally biased region" description="Low complexity" evidence="1">
    <location>
        <begin position="172"/>
        <end position="185"/>
    </location>
</feature>
<dbReference type="EMBL" id="JASCZI010121258">
    <property type="protein sequence ID" value="MED6160865.1"/>
    <property type="molecule type" value="Genomic_DNA"/>
</dbReference>
<comment type="caution">
    <text evidence="2">The sequence shown here is derived from an EMBL/GenBank/DDBJ whole genome shotgun (WGS) entry which is preliminary data.</text>
</comment>